<dbReference type="GO" id="GO:0000166">
    <property type="term" value="F:nucleotide binding"/>
    <property type="evidence" value="ECO:0007669"/>
    <property type="project" value="InterPro"/>
</dbReference>
<dbReference type="InterPro" id="IPR036291">
    <property type="entry name" value="NAD(P)-bd_dom_sf"/>
</dbReference>
<dbReference type="PANTHER" id="PTHR43818">
    <property type="entry name" value="BCDNA.GH03377"/>
    <property type="match status" value="1"/>
</dbReference>
<dbReference type="PANTHER" id="PTHR43818:SF11">
    <property type="entry name" value="BCDNA.GH03377"/>
    <property type="match status" value="1"/>
</dbReference>
<evidence type="ECO:0000313" key="4">
    <source>
        <dbReference type="Proteomes" id="UP000249260"/>
    </source>
</evidence>
<gene>
    <name evidence="3" type="ORF">DL346_14460</name>
</gene>
<dbReference type="AlphaFoldDB" id="A0A328U197"/>
<evidence type="ECO:0000313" key="3">
    <source>
        <dbReference type="EMBL" id="RAP76568.1"/>
    </source>
</evidence>
<feature type="domain" description="Gfo/Idh/MocA-like oxidoreductase N-terminal" evidence="2">
    <location>
        <begin position="3"/>
        <end position="120"/>
    </location>
</feature>
<accession>A0A328U197</accession>
<dbReference type="Gene3D" id="3.40.50.720">
    <property type="entry name" value="NAD(P)-binding Rossmann-like Domain"/>
    <property type="match status" value="1"/>
</dbReference>
<organism evidence="3 4">
    <name type="scientific">Paenibacillus montanisoli</name>
    <dbReference type="NCBI Taxonomy" id="2081970"/>
    <lineage>
        <taxon>Bacteria</taxon>
        <taxon>Bacillati</taxon>
        <taxon>Bacillota</taxon>
        <taxon>Bacilli</taxon>
        <taxon>Bacillales</taxon>
        <taxon>Paenibacillaceae</taxon>
        <taxon>Paenibacillus</taxon>
    </lineage>
</organism>
<keyword evidence="4" id="KW-1185">Reference proteome</keyword>
<dbReference type="GO" id="GO:0016491">
    <property type="term" value="F:oxidoreductase activity"/>
    <property type="evidence" value="ECO:0007669"/>
    <property type="project" value="UniProtKB-KW"/>
</dbReference>
<dbReference type="OrthoDB" id="9815825at2"/>
<dbReference type="RefSeq" id="WP_112882786.1">
    <property type="nucleotide sequence ID" value="NZ_QLUW01000002.1"/>
</dbReference>
<dbReference type="InterPro" id="IPR050463">
    <property type="entry name" value="Gfo/Idh/MocA_oxidrdct_glycsds"/>
</dbReference>
<dbReference type="InterPro" id="IPR000683">
    <property type="entry name" value="Gfo/Idh/MocA-like_OxRdtase_N"/>
</dbReference>
<sequence>MGLKIGVVGAGEFSQCFFAILKAHPLVEEVSLAELIPDRRAKAAATYGIKRTFESLDELLKSDVDAVFLLTQRHLHGPHVVQALKAGKHVYSAVPMANSLEEMQGIIEAVKETRLTYMTGETSYYYPSTVYCRDRFRNGDFGSFVYGEGCYIHDMAHGFYQSFQNSGGKDWKRVAGIPPMYYCTHSLCLVLGVTGASATHVSCLGYEDRHEDEIFRVGNNLWDNPFSNETALFRTSDGGMMRINEFRRAGWSGNNGTYMSIFGTKGSYEEHAKSQVWSGFEPGTLQDITELLECKVGVWDHELFSMPEKTRIEFSKGLLSKVHHADRLPKEFEGMPNGHLGSHQFLVDDFVKSCVSGKLPPLHAWNAAKYCAPGIIAHESALRNGEMLKVPDFGNPPSDWEVMD</sequence>
<proteinExistence type="predicted"/>
<dbReference type="SUPFAM" id="SSF51735">
    <property type="entry name" value="NAD(P)-binding Rossmann-fold domains"/>
    <property type="match status" value="1"/>
</dbReference>
<protein>
    <submittedName>
        <fullName evidence="3">Gfo/Idh/MocA family oxidoreductase</fullName>
    </submittedName>
</protein>
<evidence type="ECO:0000259" key="2">
    <source>
        <dbReference type="Pfam" id="PF01408"/>
    </source>
</evidence>
<evidence type="ECO:0000256" key="1">
    <source>
        <dbReference type="ARBA" id="ARBA00023002"/>
    </source>
</evidence>
<reference evidence="3 4" key="1">
    <citation type="submission" date="2018-06" db="EMBL/GenBank/DDBJ databases">
        <title>Paenibacillus montanisoli sp. nov., isolated from mountain area soil.</title>
        <authorList>
            <person name="Wu M."/>
        </authorList>
    </citation>
    <scope>NUCLEOTIDE SEQUENCE [LARGE SCALE GENOMIC DNA]</scope>
    <source>
        <strain evidence="3 4">RA17</strain>
    </source>
</reference>
<dbReference type="Proteomes" id="UP000249260">
    <property type="component" value="Unassembled WGS sequence"/>
</dbReference>
<keyword evidence="1" id="KW-0560">Oxidoreductase</keyword>
<dbReference type="Gene3D" id="3.30.360.10">
    <property type="entry name" value="Dihydrodipicolinate Reductase, domain 2"/>
    <property type="match status" value="1"/>
</dbReference>
<dbReference type="SUPFAM" id="SSF55347">
    <property type="entry name" value="Glyceraldehyde-3-phosphate dehydrogenase-like, C-terminal domain"/>
    <property type="match status" value="1"/>
</dbReference>
<dbReference type="Pfam" id="PF01408">
    <property type="entry name" value="GFO_IDH_MocA"/>
    <property type="match status" value="1"/>
</dbReference>
<name>A0A328U197_9BACL</name>
<dbReference type="EMBL" id="QLUW01000002">
    <property type="protein sequence ID" value="RAP76568.1"/>
    <property type="molecule type" value="Genomic_DNA"/>
</dbReference>
<comment type="caution">
    <text evidence="3">The sequence shown here is derived from an EMBL/GenBank/DDBJ whole genome shotgun (WGS) entry which is preliminary data.</text>
</comment>